<reference evidence="2" key="1">
    <citation type="submission" date="2022-11" db="UniProtKB">
        <authorList>
            <consortium name="WormBaseParasite"/>
        </authorList>
    </citation>
    <scope>IDENTIFICATION</scope>
</reference>
<organism evidence="1 2">
    <name type="scientific">Panagrolaimus sp. JU765</name>
    <dbReference type="NCBI Taxonomy" id="591449"/>
    <lineage>
        <taxon>Eukaryota</taxon>
        <taxon>Metazoa</taxon>
        <taxon>Ecdysozoa</taxon>
        <taxon>Nematoda</taxon>
        <taxon>Chromadorea</taxon>
        <taxon>Rhabditida</taxon>
        <taxon>Tylenchina</taxon>
        <taxon>Panagrolaimomorpha</taxon>
        <taxon>Panagrolaimoidea</taxon>
        <taxon>Panagrolaimidae</taxon>
        <taxon>Panagrolaimus</taxon>
    </lineage>
</organism>
<evidence type="ECO:0000313" key="1">
    <source>
        <dbReference type="Proteomes" id="UP000887576"/>
    </source>
</evidence>
<evidence type="ECO:0000313" key="2">
    <source>
        <dbReference type="WBParaSite" id="JU765_v2.g18975.t1"/>
    </source>
</evidence>
<name>A0AC34QSK7_9BILA</name>
<dbReference type="Proteomes" id="UP000887576">
    <property type="component" value="Unplaced"/>
</dbReference>
<protein>
    <submittedName>
        <fullName evidence="2">Ubiquitinyl hydrolase 1</fullName>
    </submittedName>
</protein>
<accession>A0AC34QSK7</accession>
<sequence length="180" mass="21173">MSSSRIPECNLYHEKQEKQMCLLHAINNLLQKRVFNKEDLDKICLMLNDKYWFNPHRSMLGLGNYDVNVLMTALLEQNLSVTWFDNRLRADSIVTNKIVGYIFNTQASLLWYYLTKGRHWFAVLKTSDGKYYNLDSKLPRPKLIEDFHDFVNDHLDKGNELLLVTKPEDADSCIIKRNSK</sequence>
<dbReference type="WBParaSite" id="JU765_v2.g18975.t1">
    <property type="protein sequence ID" value="JU765_v2.g18975.t1"/>
    <property type="gene ID" value="JU765_v2.g18975"/>
</dbReference>
<proteinExistence type="predicted"/>